<dbReference type="Proteomes" id="UP000314294">
    <property type="component" value="Unassembled WGS sequence"/>
</dbReference>
<evidence type="ECO:0000313" key="6">
    <source>
        <dbReference type="EMBL" id="TNN57851.1"/>
    </source>
</evidence>
<accession>A0A4Z2GX19</accession>
<dbReference type="FunFam" id="1.10.287.160:FF:000001">
    <property type="entry name" value="Putative serine/threonine-protein kinase N2"/>
    <property type="match status" value="1"/>
</dbReference>
<feature type="domain" description="REM-1" evidence="5">
    <location>
        <begin position="110"/>
        <end position="229"/>
    </location>
</feature>
<feature type="region of interest" description="Disordered" evidence="4">
    <location>
        <begin position="102"/>
        <end position="125"/>
    </location>
</feature>
<dbReference type="CDD" id="cd11630">
    <property type="entry name" value="HR1_PKN1_2"/>
    <property type="match status" value="1"/>
</dbReference>
<reference evidence="6 7" key="1">
    <citation type="submission" date="2019-03" db="EMBL/GenBank/DDBJ databases">
        <title>First draft genome of Liparis tanakae, snailfish: a comprehensive survey of snailfish specific genes.</title>
        <authorList>
            <person name="Kim W."/>
            <person name="Song I."/>
            <person name="Jeong J.-H."/>
            <person name="Kim D."/>
            <person name="Kim S."/>
            <person name="Ryu S."/>
            <person name="Song J.Y."/>
            <person name="Lee S.K."/>
        </authorList>
    </citation>
    <scope>NUCLEOTIDE SEQUENCE [LARGE SCALE GENOMIC DNA]</scope>
    <source>
        <tissue evidence="6">Muscle</tissue>
    </source>
</reference>
<feature type="coiled-coil region" evidence="3">
    <location>
        <begin position="71"/>
        <end position="98"/>
    </location>
</feature>
<dbReference type="AlphaFoldDB" id="A0A4Z2GX19"/>
<dbReference type="FunFam" id="1.10.287.160:FF:000002">
    <property type="entry name" value="Putative serine/threonine-protein kinase N2"/>
    <property type="match status" value="1"/>
</dbReference>
<dbReference type="GO" id="GO:0007165">
    <property type="term" value="P:signal transduction"/>
    <property type="evidence" value="ECO:0007669"/>
    <property type="project" value="InterPro"/>
</dbReference>
<keyword evidence="6" id="KW-0418">Kinase</keyword>
<proteinExistence type="predicted"/>
<dbReference type="InterPro" id="IPR037317">
    <property type="entry name" value="PKN1_HR1_2"/>
</dbReference>
<keyword evidence="1" id="KW-0677">Repeat</keyword>
<feature type="compositionally biased region" description="Basic and acidic residues" evidence="4">
    <location>
        <begin position="102"/>
        <end position="111"/>
    </location>
</feature>
<dbReference type="EMBL" id="SRLO01000395">
    <property type="protein sequence ID" value="TNN57851.1"/>
    <property type="molecule type" value="Genomic_DNA"/>
</dbReference>
<evidence type="ECO:0000313" key="7">
    <source>
        <dbReference type="Proteomes" id="UP000314294"/>
    </source>
</evidence>
<keyword evidence="7" id="KW-1185">Reference proteome</keyword>
<dbReference type="OrthoDB" id="63267at2759"/>
<keyword evidence="6" id="KW-0808">Transferase</keyword>
<comment type="caution">
    <text evidence="6">The sequence shown here is derived from an EMBL/GenBank/DDBJ whole genome shotgun (WGS) entry which is preliminary data.</text>
</comment>
<dbReference type="GO" id="GO:0004674">
    <property type="term" value="F:protein serine/threonine kinase activity"/>
    <property type="evidence" value="ECO:0007669"/>
    <property type="project" value="InterPro"/>
</dbReference>
<evidence type="ECO:0000256" key="2">
    <source>
        <dbReference type="PROSITE-ProRule" id="PRU01207"/>
    </source>
</evidence>
<feature type="domain" description="REM-1" evidence="5">
    <location>
        <begin position="230"/>
        <end position="311"/>
    </location>
</feature>
<organism evidence="6 7">
    <name type="scientific">Liparis tanakae</name>
    <name type="common">Tanaka's snailfish</name>
    <dbReference type="NCBI Taxonomy" id="230148"/>
    <lineage>
        <taxon>Eukaryota</taxon>
        <taxon>Metazoa</taxon>
        <taxon>Chordata</taxon>
        <taxon>Craniata</taxon>
        <taxon>Vertebrata</taxon>
        <taxon>Euteleostomi</taxon>
        <taxon>Actinopterygii</taxon>
        <taxon>Neopterygii</taxon>
        <taxon>Teleostei</taxon>
        <taxon>Neoteleostei</taxon>
        <taxon>Acanthomorphata</taxon>
        <taxon>Eupercaria</taxon>
        <taxon>Perciformes</taxon>
        <taxon>Cottioidei</taxon>
        <taxon>Cottales</taxon>
        <taxon>Liparidae</taxon>
        <taxon>Liparis</taxon>
    </lineage>
</organism>
<dbReference type="InterPro" id="IPR036274">
    <property type="entry name" value="HR1_rpt_sf"/>
</dbReference>
<dbReference type="CDD" id="cd11622">
    <property type="entry name" value="HR1_PKN_1"/>
    <property type="match status" value="1"/>
</dbReference>
<dbReference type="PROSITE" id="PS51860">
    <property type="entry name" value="REM_1"/>
    <property type="match status" value="3"/>
</dbReference>
<evidence type="ECO:0000256" key="1">
    <source>
        <dbReference type="ARBA" id="ARBA00022737"/>
    </source>
</evidence>
<keyword evidence="2 3" id="KW-0175">Coiled coil</keyword>
<protein>
    <submittedName>
        <fullName evidence="6">Serine/threonine-protein kinase N2</fullName>
    </submittedName>
</protein>
<feature type="region of interest" description="Disordered" evidence="4">
    <location>
        <begin position="167"/>
        <end position="188"/>
    </location>
</feature>
<evidence type="ECO:0000256" key="3">
    <source>
        <dbReference type="SAM" id="Coils"/>
    </source>
</evidence>
<sequence>MANNNELQSDPGGLPVLQQLGLDQNSDFSDSSVQQRLDEHRERIRKEIRKELKIKEGAENLRRATTDKRNAQQVDSQLRSSKRKLESLQDQLQELEAHIVVKGTDDNKDAPRSPGSLHRPTASQQRIAALERQLNIELKVKQGAENMIPIYANGGTKVFIHPLAHDRGHGHGHDHSHDHGHDHDHLTSSFRPLQDKKLLQMAQQMLQDSKTKIDIIRMQVRKAMQATEQSEDSQGKPDMCGMELRVEELWHHYRVEHAMSEGAKNMLRLLGAGKVQDKKAMAEAQCGLSESSQRLDLLRCSLEQRLQELPEDHPKACLIKEELVLTTSSAFSSRHSTPYVHNQYSTMSKPSPLTGMLQVHLLGCVGLLEVVPGRSRGSPLVLPSYSLGDGRSSFKLSGLYNRSSSSMSLKIPGKNEELSCERFSSYGPSMFTVYEYGPLNRSEMEISVYWRDYRSLCALKYLKLEEFLDNQRHRVQLELEPQGLLLAEVQDTHTHTHRYVTGKVR</sequence>
<name>A0A4Z2GX19_9TELE</name>
<dbReference type="InterPro" id="IPR037313">
    <property type="entry name" value="PKN_HR1_1"/>
</dbReference>
<feature type="domain" description="REM-1" evidence="5">
    <location>
        <begin position="25"/>
        <end position="101"/>
    </location>
</feature>
<dbReference type="GO" id="GO:0031267">
    <property type="term" value="F:small GTPase binding"/>
    <property type="evidence" value="ECO:0007669"/>
    <property type="project" value="InterPro"/>
</dbReference>
<feature type="compositionally biased region" description="Basic and acidic residues" evidence="4">
    <location>
        <begin position="167"/>
        <end position="186"/>
    </location>
</feature>
<gene>
    <name evidence="6" type="primary">Pkn2_0</name>
    <name evidence="6" type="ORF">EYF80_031933</name>
</gene>
<dbReference type="SMART" id="SM00742">
    <property type="entry name" value="Hr1"/>
    <property type="match status" value="3"/>
</dbReference>
<evidence type="ECO:0000256" key="4">
    <source>
        <dbReference type="SAM" id="MobiDB-lite"/>
    </source>
</evidence>
<dbReference type="Pfam" id="PF02185">
    <property type="entry name" value="HR1"/>
    <property type="match status" value="2"/>
</dbReference>
<dbReference type="SUPFAM" id="SSF46585">
    <property type="entry name" value="HR1 repeat"/>
    <property type="match status" value="4"/>
</dbReference>
<dbReference type="Gene3D" id="1.10.287.160">
    <property type="entry name" value="HR1 repeat"/>
    <property type="match status" value="4"/>
</dbReference>
<evidence type="ECO:0000259" key="5">
    <source>
        <dbReference type="PROSITE" id="PS51860"/>
    </source>
</evidence>
<dbReference type="InterPro" id="IPR011072">
    <property type="entry name" value="HR1_rho-bd"/>
</dbReference>